<comment type="caution">
    <text evidence="1">The sequence shown here is derived from an EMBL/GenBank/DDBJ whole genome shotgun (WGS) entry which is preliminary data.</text>
</comment>
<dbReference type="Proteomes" id="UP000248783">
    <property type="component" value="Unassembled WGS sequence"/>
</dbReference>
<evidence type="ECO:0000313" key="1">
    <source>
        <dbReference type="EMBL" id="PZR51737.1"/>
    </source>
</evidence>
<dbReference type="AlphaFoldDB" id="A0A2W5WKF5"/>
<dbReference type="CDD" id="cd09729">
    <property type="entry name" value="Cse1_I-E"/>
    <property type="match status" value="1"/>
</dbReference>
<sequence>MGADVRPGDRTERGAPRMSEQLLGAEPFFNLVDEGWVPVLDTAGRSREVSLREAFHQADEIVTLTGELPTQSVALLRLLLAVLHRATDGPRQVGHWADVRDDWGGTLEAVDGYLDHFHDRFWLQHPEQPFMQVPDLRTAKDEVFGLSRIVCDGPGTSTFLTTRVGADLDTATWPEAARWLLHAHAYDVSGIHSGGVGDPRVKGGKGYGIGTGWAGQIGAIHLVGETLRDTLLLNLLAPDAVGMQIDVDADLPVWERAPLTVLPEGWHPDDDSGRSYRQPTGPVDLYTWPTRRIRLFGTRERATGVINAQGDRATPQNRFTVESMTAWRYSEPQTKAAGQVTYMPLKHDAARSFWRGLEALLPHTSRPVKPGGPDRRRPPALAAWVAELRTDGHLDDRLLRWRAVGIEYGSNESVFDEIVADEIVLPVALLADRVLAQEAVDAVDAAEKAVYALGSLAQNVALAAGGSPESDGPREQVSVRAYAALDQEFRRWVPTLTASADAAERRASWHRTVLRLVSSLADEVVDAAGPAALVGRTSGGQFRDAGLALHWFRKRVREVLPHARPTGRSGPETEEAA</sequence>
<dbReference type="EMBL" id="QKWH01000017">
    <property type="protein sequence ID" value="PZR51737.1"/>
    <property type="molecule type" value="Genomic_DNA"/>
</dbReference>
<dbReference type="Pfam" id="PF09481">
    <property type="entry name" value="CRISPR_Cse1"/>
    <property type="match status" value="1"/>
</dbReference>
<keyword evidence="2" id="KW-1185">Reference proteome</keyword>
<dbReference type="Gene3D" id="1.10.132.100">
    <property type="match status" value="1"/>
</dbReference>
<evidence type="ECO:0000313" key="2">
    <source>
        <dbReference type="Proteomes" id="UP000248783"/>
    </source>
</evidence>
<gene>
    <name evidence="1" type="primary">casA</name>
    <name evidence="1" type="ORF">DNL40_15215</name>
</gene>
<dbReference type="NCBIfam" id="TIGR02547">
    <property type="entry name" value="casA_cse1"/>
    <property type="match status" value="1"/>
</dbReference>
<reference evidence="1 2" key="1">
    <citation type="submission" date="2018-06" db="EMBL/GenBank/DDBJ databases">
        <title>Whole genome sequencing of a novel hydrocarbon degrading bacterial strain, PW21 isolated from oil contaminated produced water sample.</title>
        <authorList>
            <person name="Nagkirti P."/>
            <person name="Shaikh A."/>
            <person name="Gowdaman V."/>
            <person name="Engineer A.E."/>
            <person name="Dagar S."/>
            <person name="Dhakephalkar P.K."/>
        </authorList>
    </citation>
    <scope>NUCLEOTIDE SEQUENCE [LARGE SCALE GENOMIC DNA]</scope>
    <source>
        <strain evidence="1 2">PW21</strain>
    </source>
</reference>
<organism evidence="1 2">
    <name type="scientific">Xylanimonas oleitrophica</name>
    <dbReference type="NCBI Taxonomy" id="2607479"/>
    <lineage>
        <taxon>Bacteria</taxon>
        <taxon>Bacillati</taxon>
        <taxon>Actinomycetota</taxon>
        <taxon>Actinomycetes</taxon>
        <taxon>Micrococcales</taxon>
        <taxon>Promicromonosporaceae</taxon>
        <taxon>Xylanimonas</taxon>
    </lineage>
</organism>
<name>A0A2W5WKF5_9MICO</name>
<protein>
    <submittedName>
        <fullName evidence="1">Type I-E CRISPR-associated protein Cse1/CasA</fullName>
    </submittedName>
</protein>
<proteinExistence type="predicted"/>
<accession>A0A2W5WKF5</accession>
<dbReference type="InterPro" id="IPR013381">
    <property type="entry name" value="CRISPR-assoc_prot_Cse1"/>
</dbReference>